<evidence type="ECO:0000313" key="2">
    <source>
        <dbReference type="Proteomes" id="UP000255082"/>
    </source>
</evidence>
<dbReference type="RefSeq" id="WP_227995600.1">
    <property type="nucleotide sequence ID" value="NZ_JAJFOE010000002.1"/>
</dbReference>
<dbReference type="Proteomes" id="UP000255082">
    <property type="component" value="Unassembled WGS sequence"/>
</dbReference>
<evidence type="ECO:0008006" key="3">
    <source>
        <dbReference type="Google" id="ProtNLM"/>
    </source>
</evidence>
<gene>
    <name evidence="1" type="ORF">NCTC13184_07239</name>
</gene>
<accession>A0A378X7H1</accession>
<name>A0A378X7H1_9NOCA</name>
<dbReference type="GO" id="GO:0003677">
    <property type="term" value="F:DNA binding"/>
    <property type="evidence" value="ECO:0007669"/>
    <property type="project" value="InterPro"/>
</dbReference>
<dbReference type="SUPFAM" id="SSF56349">
    <property type="entry name" value="DNA breaking-rejoining enzymes"/>
    <property type="match status" value="1"/>
</dbReference>
<dbReference type="EMBL" id="UGRU01000001">
    <property type="protein sequence ID" value="SUA48684.1"/>
    <property type="molecule type" value="Genomic_DNA"/>
</dbReference>
<dbReference type="InterPro" id="IPR011010">
    <property type="entry name" value="DNA_brk_join_enz"/>
</dbReference>
<proteinExistence type="predicted"/>
<protein>
    <recommendedName>
        <fullName evidence="3">Site-specific recombinase XerD</fullName>
    </recommendedName>
</protein>
<organism evidence="1 2">
    <name type="scientific">Nocardia africana</name>
    <dbReference type="NCBI Taxonomy" id="134964"/>
    <lineage>
        <taxon>Bacteria</taxon>
        <taxon>Bacillati</taxon>
        <taxon>Actinomycetota</taxon>
        <taxon>Actinomycetes</taxon>
        <taxon>Mycobacteriales</taxon>
        <taxon>Nocardiaceae</taxon>
        <taxon>Nocardia</taxon>
    </lineage>
</organism>
<sequence length="353" mass="39118">MVEHAETYGWTGDLTSAVRRAVRVLLAIQDTPGAPIKASEVALLRKTSLPAGPTMDVLRTAAILEDDDVPAIVTWFESRVAALPDEMASELRVWFAVMREGSSQPPRRRPRADRTIRNHLTSALPVLRGWAGDHASLREIDRGAIHTVLAASGRRRVDTLQGLRSIFRILKARKQIFTDPTSRIFCGMARNTIPMTIAPAQLRESIESPEPTRAALAALLVFHGVRPRQLRHILLTDVRDSRLYVDGRTIPMADHVSAGIAAYLHHRGQRWPKTANPHLFVNQVTANRTGAVTYNWINSCLGCRAQDLRADRILDEVRATDGDVRRICDLFGLSVGAAQRYIDAGRVQQSGAD</sequence>
<dbReference type="AlphaFoldDB" id="A0A378X7H1"/>
<evidence type="ECO:0000313" key="1">
    <source>
        <dbReference type="EMBL" id="SUA48684.1"/>
    </source>
</evidence>
<reference evidence="1 2" key="1">
    <citation type="submission" date="2018-06" db="EMBL/GenBank/DDBJ databases">
        <authorList>
            <consortium name="Pathogen Informatics"/>
            <person name="Doyle S."/>
        </authorList>
    </citation>
    <scope>NUCLEOTIDE SEQUENCE [LARGE SCALE GENOMIC DNA]</scope>
    <source>
        <strain evidence="1 2">NCTC13184</strain>
    </source>
</reference>